<feature type="region of interest" description="Disordered" evidence="1">
    <location>
        <begin position="102"/>
        <end position="213"/>
    </location>
</feature>
<feature type="region of interest" description="Disordered" evidence="1">
    <location>
        <begin position="561"/>
        <end position="641"/>
    </location>
</feature>
<feature type="region of interest" description="Disordered" evidence="1">
    <location>
        <begin position="470"/>
        <end position="522"/>
    </location>
</feature>
<feature type="compositionally biased region" description="Polar residues" evidence="1">
    <location>
        <begin position="232"/>
        <end position="242"/>
    </location>
</feature>
<feature type="compositionally biased region" description="Polar residues" evidence="1">
    <location>
        <begin position="251"/>
        <end position="266"/>
    </location>
</feature>
<evidence type="ECO:0000313" key="4">
    <source>
        <dbReference type="Proteomes" id="UP001175353"/>
    </source>
</evidence>
<keyword evidence="4" id="KW-1185">Reference proteome</keyword>
<feature type="region of interest" description="Disordered" evidence="1">
    <location>
        <begin position="1"/>
        <end position="37"/>
    </location>
</feature>
<proteinExistence type="predicted"/>
<feature type="compositionally biased region" description="Low complexity" evidence="1">
    <location>
        <begin position="202"/>
        <end position="213"/>
    </location>
</feature>
<evidence type="ECO:0000313" key="3">
    <source>
        <dbReference type="EMBL" id="KAK0964958.1"/>
    </source>
</evidence>
<keyword evidence="2" id="KW-0472">Membrane</keyword>
<feature type="compositionally biased region" description="Gly residues" evidence="1">
    <location>
        <begin position="192"/>
        <end position="201"/>
    </location>
</feature>
<feature type="compositionally biased region" description="Low complexity" evidence="1">
    <location>
        <begin position="355"/>
        <end position="371"/>
    </location>
</feature>
<dbReference type="EMBL" id="JAUJLE010000251">
    <property type="protein sequence ID" value="KAK0964958.1"/>
    <property type="molecule type" value="Genomic_DNA"/>
</dbReference>
<feature type="compositionally biased region" description="Low complexity" evidence="1">
    <location>
        <begin position="102"/>
        <end position="191"/>
    </location>
</feature>
<feature type="compositionally biased region" description="Basic and acidic residues" evidence="1">
    <location>
        <begin position="10"/>
        <end position="19"/>
    </location>
</feature>
<evidence type="ECO:0000256" key="1">
    <source>
        <dbReference type="SAM" id="MobiDB-lite"/>
    </source>
</evidence>
<keyword evidence="2" id="KW-0812">Transmembrane</keyword>
<dbReference type="Proteomes" id="UP001175353">
    <property type="component" value="Unassembled WGS sequence"/>
</dbReference>
<comment type="caution">
    <text evidence="3">The sequence shown here is derived from an EMBL/GenBank/DDBJ whole genome shotgun (WGS) entry which is preliminary data.</text>
</comment>
<organism evidence="3 4">
    <name type="scientific">Friedmanniomyces endolithicus</name>
    <dbReference type="NCBI Taxonomy" id="329885"/>
    <lineage>
        <taxon>Eukaryota</taxon>
        <taxon>Fungi</taxon>
        <taxon>Dikarya</taxon>
        <taxon>Ascomycota</taxon>
        <taxon>Pezizomycotina</taxon>
        <taxon>Dothideomycetes</taxon>
        <taxon>Dothideomycetidae</taxon>
        <taxon>Mycosphaerellales</taxon>
        <taxon>Teratosphaeriaceae</taxon>
        <taxon>Friedmanniomyces</taxon>
    </lineage>
</organism>
<name>A0AAN6HDG4_9PEZI</name>
<gene>
    <name evidence="3" type="ORF">LTR91_018220</name>
</gene>
<feature type="transmembrane region" description="Helical" evidence="2">
    <location>
        <begin position="390"/>
        <end position="412"/>
    </location>
</feature>
<feature type="compositionally biased region" description="Low complexity" evidence="1">
    <location>
        <begin position="581"/>
        <end position="597"/>
    </location>
</feature>
<sequence>MAPPSKRRKLSESESRDDISFESEVGRPAPTPTLSHGVEHLSHAYAASGPRQVPQRIEEVHLQIHHQAIAAPDNHHGLHRRQGTGVSSEPTLDVTVVASVNTDGSTTGLSTTTDAAAASGVSSFGSTTTMTVISSSTPPDSTATSSSSGAASSTNTTSSATSDTTSSTSSYNSTGSATATSSTSESSSTGAGLIGISGTGGTSTSSSNNGSSGAVSLTGTVTSLGTAASLSQNLTTSVKDSSTTYTTRTTIELNSSKSRPGSHTTEASSQTLAAAFYLATLADGAVQTLSRASQSYLTTFSDGSVATVPAATGSYVTTTGADGVMSVVYETTSAVGSGVEQSTITSIATIGGAIQQGTATTSTSSSSKTGGALNGGGGSSNNTTAPPGTIAGGVVGGAAGLAVILLIAMLFLRYYRRRSQLGHQALPANAGVSPEPHHSPDLSRGPGMAERAGLMPALGAAVPALFRHSNRSAEGPAPSERSFTRVSGRKLPSSFSPGMSTNPPPPGMPLAGSEHNLSTTSFYRDSTGFYGGGSNGAESSVSPGEGSGARPLAAAAATEALTLSPGPQRRPTVHTGGPYVMSSPPMGPGASSPTSPARLLRKGAGGPGSPPGTAATAATFERSGTPSSLEGGRGSRFTEEV</sequence>
<reference evidence="3" key="1">
    <citation type="submission" date="2023-06" db="EMBL/GenBank/DDBJ databases">
        <title>Black Yeasts Isolated from many extreme environments.</title>
        <authorList>
            <person name="Coleine C."/>
            <person name="Stajich J.E."/>
            <person name="Selbmann L."/>
        </authorList>
    </citation>
    <scope>NUCLEOTIDE SEQUENCE</scope>
    <source>
        <strain evidence="3">CCFEE 5200</strain>
    </source>
</reference>
<feature type="region of interest" description="Disordered" evidence="1">
    <location>
        <begin position="232"/>
        <end position="266"/>
    </location>
</feature>
<dbReference type="AlphaFoldDB" id="A0AAN6HDG4"/>
<feature type="region of interest" description="Disordered" evidence="1">
    <location>
        <begin position="355"/>
        <end position="384"/>
    </location>
</feature>
<feature type="region of interest" description="Disordered" evidence="1">
    <location>
        <begin position="534"/>
        <end position="553"/>
    </location>
</feature>
<protein>
    <submittedName>
        <fullName evidence="3">Uncharacterized protein</fullName>
    </submittedName>
</protein>
<accession>A0AAN6HDG4</accession>
<evidence type="ECO:0000256" key="2">
    <source>
        <dbReference type="SAM" id="Phobius"/>
    </source>
</evidence>
<feature type="region of interest" description="Disordered" evidence="1">
    <location>
        <begin position="427"/>
        <end position="447"/>
    </location>
</feature>
<keyword evidence="2" id="KW-1133">Transmembrane helix</keyword>